<dbReference type="SUPFAM" id="SSF52540">
    <property type="entry name" value="P-loop containing nucleoside triphosphate hydrolases"/>
    <property type="match status" value="1"/>
</dbReference>
<evidence type="ECO:0000256" key="7">
    <source>
        <dbReference type="ARBA" id="ARBA00022967"/>
    </source>
</evidence>
<evidence type="ECO:0000256" key="4">
    <source>
        <dbReference type="ARBA" id="ARBA00022475"/>
    </source>
</evidence>
<keyword evidence="4" id="KW-1003">Cell membrane</keyword>
<keyword evidence="10" id="KW-0378">Hydrolase</keyword>
<proteinExistence type="inferred from homology"/>
<feature type="domain" description="ABC transporter" evidence="9">
    <location>
        <begin position="6"/>
        <end position="245"/>
    </location>
</feature>
<sequence length="281" mass="31315">MNKKMIECKNVVYKYEDGGEGNYRLAIDDVSMDVGKGEFVVILGRNGSGKSTIAKHMNALIIPTEGKVYVDGMDTSLMENVWNIRSNAGMVFQNPDNQIVATIVEEDVAFGPENLGIEPAEIRRRVDESLKRVNMQEYKKHAPHLLSGGQKQRVAIAGVLAMRPECIIFDEPTAMLDPSGRKEVIKTIKELNKKFGITIVLITHYMEEAVEADRIIVMDSGKVIMEGSPRKIFSNVAAMKKIGLDVPQVTELAYELRKEGLDIDSDILTIDEMVDALCRLK</sequence>
<dbReference type="InterPro" id="IPR015856">
    <property type="entry name" value="ABC_transpr_CbiO/EcfA_su"/>
</dbReference>
<dbReference type="EC" id="3.6.3.-" evidence="10"/>
<keyword evidence="8" id="KW-0472">Membrane</keyword>
<dbReference type="InterPro" id="IPR003593">
    <property type="entry name" value="AAA+_ATPase"/>
</dbReference>
<keyword evidence="7" id="KW-1278">Translocase</keyword>
<name>A0A2T0B9F0_9CLOT</name>
<dbReference type="InterPro" id="IPR050095">
    <property type="entry name" value="ECF_ABC_transporter_ATP-bd"/>
</dbReference>
<dbReference type="Proteomes" id="UP000239706">
    <property type="component" value="Unassembled WGS sequence"/>
</dbReference>
<dbReference type="Pfam" id="PF00005">
    <property type="entry name" value="ABC_tran"/>
    <property type="match status" value="1"/>
</dbReference>
<dbReference type="InterPro" id="IPR003439">
    <property type="entry name" value="ABC_transporter-like_ATP-bd"/>
</dbReference>
<keyword evidence="11" id="KW-1185">Reference proteome</keyword>
<evidence type="ECO:0000256" key="8">
    <source>
        <dbReference type="ARBA" id="ARBA00023136"/>
    </source>
</evidence>
<evidence type="ECO:0000313" key="11">
    <source>
        <dbReference type="Proteomes" id="UP000239706"/>
    </source>
</evidence>
<evidence type="ECO:0000313" key="10">
    <source>
        <dbReference type="EMBL" id="PRR80519.1"/>
    </source>
</evidence>
<dbReference type="CDD" id="cd03225">
    <property type="entry name" value="ABC_cobalt_CbiO_domain1"/>
    <property type="match status" value="1"/>
</dbReference>
<dbReference type="Gene3D" id="3.40.50.300">
    <property type="entry name" value="P-loop containing nucleotide triphosphate hydrolases"/>
    <property type="match status" value="1"/>
</dbReference>
<dbReference type="PROSITE" id="PS00211">
    <property type="entry name" value="ABC_TRANSPORTER_1"/>
    <property type="match status" value="1"/>
</dbReference>
<evidence type="ECO:0000256" key="1">
    <source>
        <dbReference type="ARBA" id="ARBA00004202"/>
    </source>
</evidence>
<dbReference type="GO" id="GO:0042626">
    <property type="term" value="F:ATPase-coupled transmembrane transporter activity"/>
    <property type="evidence" value="ECO:0007669"/>
    <property type="project" value="TreeGrafter"/>
</dbReference>
<evidence type="ECO:0000256" key="3">
    <source>
        <dbReference type="ARBA" id="ARBA00022448"/>
    </source>
</evidence>
<keyword evidence="6 10" id="KW-0067">ATP-binding</keyword>
<evidence type="ECO:0000256" key="6">
    <source>
        <dbReference type="ARBA" id="ARBA00022840"/>
    </source>
</evidence>
<dbReference type="InterPro" id="IPR017871">
    <property type="entry name" value="ABC_transporter-like_CS"/>
</dbReference>
<dbReference type="NCBIfam" id="TIGR04520">
    <property type="entry name" value="ECF_ATPase_1"/>
    <property type="match status" value="1"/>
</dbReference>
<comment type="subcellular location">
    <subcellularLocation>
        <location evidence="1">Cell membrane</location>
        <topology evidence="1">Peripheral membrane protein</topology>
    </subcellularLocation>
</comment>
<reference evidence="10 11" key="1">
    <citation type="submission" date="2018-03" db="EMBL/GenBank/DDBJ databases">
        <title>Genome sequence of Clostridium liquoris DSM 100320.</title>
        <authorList>
            <person name="Poehlein A."/>
            <person name="Daniel R."/>
        </authorList>
    </citation>
    <scope>NUCLEOTIDE SEQUENCE [LARGE SCALE GENOMIC DNA]</scope>
    <source>
        <strain evidence="10 11">DSM 100320</strain>
    </source>
</reference>
<dbReference type="InterPro" id="IPR027417">
    <property type="entry name" value="P-loop_NTPase"/>
</dbReference>
<evidence type="ECO:0000256" key="2">
    <source>
        <dbReference type="ARBA" id="ARBA00005417"/>
    </source>
</evidence>
<dbReference type="NCBIfam" id="NF010167">
    <property type="entry name" value="PRK13648.1"/>
    <property type="match status" value="1"/>
</dbReference>
<accession>A0A2T0B9F0</accession>
<protein>
    <submittedName>
        <fullName evidence="10">Energy-coupling factor transporter ATP-binding protein EcfA1</fullName>
        <ecNumber evidence="10">3.6.3.-</ecNumber>
    </submittedName>
</protein>
<dbReference type="EMBL" id="PVXO01000005">
    <property type="protein sequence ID" value="PRR80519.1"/>
    <property type="molecule type" value="Genomic_DNA"/>
</dbReference>
<comment type="similarity">
    <text evidence="2">Belongs to the ABC transporter superfamily.</text>
</comment>
<keyword evidence="3" id="KW-0813">Transport</keyword>
<dbReference type="SMART" id="SM00382">
    <property type="entry name" value="AAA"/>
    <property type="match status" value="1"/>
</dbReference>
<comment type="caution">
    <text evidence="10">The sequence shown here is derived from an EMBL/GenBank/DDBJ whole genome shotgun (WGS) entry which is preliminary data.</text>
</comment>
<dbReference type="GO" id="GO:0016887">
    <property type="term" value="F:ATP hydrolysis activity"/>
    <property type="evidence" value="ECO:0007669"/>
    <property type="project" value="InterPro"/>
</dbReference>
<evidence type="ECO:0000256" key="5">
    <source>
        <dbReference type="ARBA" id="ARBA00022741"/>
    </source>
</evidence>
<dbReference type="GO" id="GO:0043190">
    <property type="term" value="C:ATP-binding cassette (ABC) transporter complex"/>
    <property type="evidence" value="ECO:0007669"/>
    <property type="project" value="TreeGrafter"/>
</dbReference>
<dbReference type="FunFam" id="3.40.50.300:FF:000224">
    <property type="entry name" value="Energy-coupling factor transporter ATP-binding protein EcfA"/>
    <property type="match status" value="1"/>
</dbReference>
<organism evidence="10 11">
    <name type="scientific">Clostridium liquoris</name>
    <dbReference type="NCBI Taxonomy" id="1289519"/>
    <lineage>
        <taxon>Bacteria</taxon>
        <taxon>Bacillati</taxon>
        <taxon>Bacillota</taxon>
        <taxon>Clostridia</taxon>
        <taxon>Eubacteriales</taxon>
        <taxon>Clostridiaceae</taxon>
        <taxon>Clostridium</taxon>
    </lineage>
</organism>
<dbReference type="PROSITE" id="PS50893">
    <property type="entry name" value="ABC_TRANSPORTER_2"/>
    <property type="match status" value="1"/>
</dbReference>
<dbReference type="OrthoDB" id="9784332at2"/>
<dbReference type="InterPro" id="IPR030947">
    <property type="entry name" value="EcfA_1"/>
</dbReference>
<dbReference type="GO" id="GO:0005524">
    <property type="term" value="F:ATP binding"/>
    <property type="evidence" value="ECO:0007669"/>
    <property type="project" value="UniProtKB-KW"/>
</dbReference>
<dbReference type="PANTHER" id="PTHR43553:SF24">
    <property type="entry name" value="ENERGY-COUPLING FACTOR TRANSPORTER ATP-BINDING PROTEIN ECFA1"/>
    <property type="match status" value="1"/>
</dbReference>
<dbReference type="AlphaFoldDB" id="A0A2T0B9F0"/>
<gene>
    <name evidence="10" type="primary">ecfA1</name>
    <name evidence="10" type="ORF">CLLI_00920</name>
</gene>
<dbReference type="PANTHER" id="PTHR43553">
    <property type="entry name" value="HEAVY METAL TRANSPORTER"/>
    <property type="match status" value="1"/>
</dbReference>
<keyword evidence="5" id="KW-0547">Nucleotide-binding</keyword>
<evidence type="ECO:0000259" key="9">
    <source>
        <dbReference type="PROSITE" id="PS50893"/>
    </source>
</evidence>
<dbReference type="RefSeq" id="WP_106062323.1">
    <property type="nucleotide sequence ID" value="NZ_PVXO01000005.1"/>
</dbReference>